<proteinExistence type="predicted"/>
<dbReference type="EMBL" id="CAJNOK010079100">
    <property type="protein sequence ID" value="CAF1679976.1"/>
    <property type="molecule type" value="Genomic_DNA"/>
</dbReference>
<reference evidence="3" key="1">
    <citation type="submission" date="2021-02" db="EMBL/GenBank/DDBJ databases">
        <authorList>
            <person name="Nowell W R."/>
        </authorList>
    </citation>
    <scope>NUCLEOTIDE SEQUENCE</scope>
</reference>
<feature type="compositionally biased region" description="Polar residues" evidence="1">
    <location>
        <begin position="21"/>
        <end position="38"/>
    </location>
</feature>
<dbReference type="EMBL" id="CAJOBA010117273">
    <property type="protein sequence ID" value="CAF4570735.1"/>
    <property type="molecule type" value="Genomic_DNA"/>
</dbReference>
<gene>
    <name evidence="2" type="ORF">OVA965_LOCUS46037</name>
    <name evidence="3" type="ORF">TMI583_LOCUS50161</name>
</gene>
<organism evidence="3 4">
    <name type="scientific">Didymodactylos carnosus</name>
    <dbReference type="NCBI Taxonomy" id="1234261"/>
    <lineage>
        <taxon>Eukaryota</taxon>
        <taxon>Metazoa</taxon>
        <taxon>Spiralia</taxon>
        <taxon>Gnathifera</taxon>
        <taxon>Rotifera</taxon>
        <taxon>Eurotatoria</taxon>
        <taxon>Bdelloidea</taxon>
        <taxon>Philodinida</taxon>
        <taxon>Philodinidae</taxon>
        <taxon>Didymodactylos</taxon>
    </lineage>
</organism>
<protein>
    <submittedName>
        <fullName evidence="3">Uncharacterized protein</fullName>
    </submittedName>
</protein>
<evidence type="ECO:0000313" key="3">
    <source>
        <dbReference type="EMBL" id="CAF4570735.1"/>
    </source>
</evidence>
<dbReference type="Proteomes" id="UP000682733">
    <property type="component" value="Unassembled WGS sequence"/>
</dbReference>
<evidence type="ECO:0000313" key="4">
    <source>
        <dbReference type="Proteomes" id="UP000682733"/>
    </source>
</evidence>
<accession>A0A8S2YNA6</accession>
<evidence type="ECO:0000313" key="2">
    <source>
        <dbReference type="EMBL" id="CAF1679976.1"/>
    </source>
</evidence>
<dbReference type="AlphaFoldDB" id="A0A8S2YNA6"/>
<feature type="non-terminal residue" evidence="3">
    <location>
        <position position="1"/>
    </location>
</feature>
<sequence length="48" mass="5686">EELQQQPEKIDEPYNKALTCSPESPSQHRQSSPTIQFHQRQRHDSVRN</sequence>
<evidence type="ECO:0000256" key="1">
    <source>
        <dbReference type="SAM" id="MobiDB-lite"/>
    </source>
</evidence>
<name>A0A8S2YNA6_9BILA</name>
<dbReference type="Proteomes" id="UP000677228">
    <property type="component" value="Unassembled WGS sequence"/>
</dbReference>
<comment type="caution">
    <text evidence="3">The sequence shown here is derived from an EMBL/GenBank/DDBJ whole genome shotgun (WGS) entry which is preliminary data.</text>
</comment>
<feature type="region of interest" description="Disordered" evidence="1">
    <location>
        <begin position="1"/>
        <end position="48"/>
    </location>
</feature>